<evidence type="ECO:0000256" key="8">
    <source>
        <dbReference type="ARBA" id="ARBA00023242"/>
    </source>
</evidence>
<evidence type="ECO:0000256" key="1">
    <source>
        <dbReference type="ARBA" id="ARBA00004123"/>
    </source>
</evidence>
<dbReference type="InterPro" id="IPR003656">
    <property type="entry name" value="Znf_BED"/>
</dbReference>
<evidence type="ECO:0000256" key="9">
    <source>
        <dbReference type="PROSITE-ProRule" id="PRU00027"/>
    </source>
</evidence>
<reference evidence="12" key="1">
    <citation type="submission" date="2017-05" db="UniProtKB">
        <authorList>
            <consortium name="EnsemblMetazoa"/>
        </authorList>
    </citation>
    <scope>IDENTIFICATION</scope>
</reference>
<evidence type="ECO:0000256" key="6">
    <source>
        <dbReference type="ARBA" id="ARBA00023125"/>
    </source>
</evidence>
<dbReference type="AlphaFoldDB" id="A0A1X7V255"/>
<keyword evidence="5" id="KW-0805">Transcription regulation</keyword>
<dbReference type="InterPro" id="IPR012337">
    <property type="entry name" value="RNaseH-like_sf"/>
</dbReference>
<dbReference type="SUPFAM" id="SSF53098">
    <property type="entry name" value="Ribonuclease H-like"/>
    <property type="match status" value="1"/>
</dbReference>
<dbReference type="STRING" id="400682.A0A1X7V255"/>
<organism evidence="12">
    <name type="scientific">Amphimedon queenslandica</name>
    <name type="common">Sponge</name>
    <dbReference type="NCBI Taxonomy" id="400682"/>
    <lineage>
        <taxon>Eukaryota</taxon>
        <taxon>Metazoa</taxon>
        <taxon>Porifera</taxon>
        <taxon>Demospongiae</taxon>
        <taxon>Heteroscleromorpha</taxon>
        <taxon>Haplosclerida</taxon>
        <taxon>Niphatidae</taxon>
        <taxon>Amphimedon</taxon>
    </lineage>
</organism>
<dbReference type="eggNOG" id="KOG1121">
    <property type="taxonomic scope" value="Eukaryota"/>
</dbReference>
<protein>
    <recommendedName>
        <fullName evidence="11">BED-type domain-containing protein</fullName>
    </recommendedName>
</protein>
<proteinExistence type="predicted"/>
<evidence type="ECO:0000256" key="5">
    <source>
        <dbReference type="ARBA" id="ARBA00023015"/>
    </source>
</evidence>
<dbReference type="SUPFAM" id="SSF140996">
    <property type="entry name" value="Hermes dimerisation domain"/>
    <property type="match status" value="1"/>
</dbReference>
<keyword evidence="8" id="KW-0539">Nucleus</keyword>
<feature type="region of interest" description="Disordered" evidence="10">
    <location>
        <begin position="21"/>
        <end position="44"/>
    </location>
</feature>
<sequence length="446" mass="50036">MCAISLSRAHIIEMVVASCSPGTPGPGSSSASQSSTSSSLMESRIVKKPNTTSPIWKYFGVEADDSGKPINTDQVICRVCDTVVRTNGGSTTNLFSHLKKHHQLKYSKTYGCASKLSNKSPSLAQPTIQEALTKSVKYQKHSRKWKELTDSITYCVRKDMLPIYTVEKNGFRDMLKSFDPRYELPSRKYFSQVAIPALYVATTDKVKQELAEVANFWKKKRELRLAQQLLSLPEHSLVGDCSTRWGSTFFMIEQVLEQKEALRCVLLQDPKMKHLCFTWQDIDVLESLAAFMSPLFDFTDSLCGEQLVTVSTIKPVLCILKNDILSECNDDTEHTSTCKARVLEYVTTKKKLGTWLKRAQDKLSQSSDSTVENDESSVATIISKESESYKKVLRPDADSNPLDWWQHHSLSYPVTSQLAEKYLSICASSASSERVFSTSGHIVSKE</sequence>
<keyword evidence="2" id="KW-0479">Metal-binding</keyword>
<evidence type="ECO:0000259" key="11">
    <source>
        <dbReference type="PROSITE" id="PS50808"/>
    </source>
</evidence>
<feature type="compositionally biased region" description="Low complexity" evidence="10">
    <location>
        <begin position="21"/>
        <end position="39"/>
    </location>
</feature>
<accession>A0A1X7V255</accession>
<keyword evidence="6" id="KW-0238">DNA-binding</keyword>
<keyword evidence="3 9" id="KW-0863">Zinc-finger</keyword>
<dbReference type="PROSITE" id="PS50808">
    <property type="entry name" value="ZF_BED"/>
    <property type="match status" value="1"/>
</dbReference>
<dbReference type="OrthoDB" id="1607513at2759"/>
<dbReference type="EnsemblMetazoa" id="Aqu2.1.34046_001">
    <property type="protein sequence ID" value="Aqu2.1.34046_001"/>
    <property type="gene ID" value="Aqu2.1.34046"/>
</dbReference>
<evidence type="ECO:0000313" key="12">
    <source>
        <dbReference type="EnsemblMetazoa" id="Aqu2.1.34046_001"/>
    </source>
</evidence>
<dbReference type="SMART" id="SM00614">
    <property type="entry name" value="ZnF_BED"/>
    <property type="match status" value="1"/>
</dbReference>
<dbReference type="PANTHER" id="PTHR46481:SF9">
    <property type="entry name" value="ZINC FINGER BED DOMAIN-CONTAINING PROTEIN 1-LIKE"/>
    <property type="match status" value="1"/>
</dbReference>
<dbReference type="GO" id="GO:0005634">
    <property type="term" value="C:nucleus"/>
    <property type="evidence" value="ECO:0007669"/>
    <property type="project" value="UniProtKB-SubCell"/>
</dbReference>
<name>A0A1X7V255_AMPQE</name>
<feature type="domain" description="BED-type" evidence="11">
    <location>
        <begin position="50"/>
        <end position="109"/>
    </location>
</feature>
<dbReference type="GO" id="GO:0003677">
    <property type="term" value="F:DNA binding"/>
    <property type="evidence" value="ECO:0007669"/>
    <property type="project" value="UniProtKB-KW"/>
</dbReference>
<dbReference type="InterPro" id="IPR036236">
    <property type="entry name" value="Znf_C2H2_sf"/>
</dbReference>
<dbReference type="InParanoid" id="A0A1X7V255"/>
<dbReference type="GO" id="GO:0046983">
    <property type="term" value="F:protein dimerization activity"/>
    <property type="evidence" value="ECO:0007669"/>
    <property type="project" value="InterPro"/>
</dbReference>
<dbReference type="InterPro" id="IPR052035">
    <property type="entry name" value="ZnF_BED_domain_contain"/>
</dbReference>
<dbReference type="SUPFAM" id="SSF57667">
    <property type="entry name" value="beta-beta-alpha zinc fingers"/>
    <property type="match status" value="1"/>
</dbReference>
<evidence type="ECO:0000256" key="7">
    <source>
        <dbReference type="ARBA" id="ARBA00023163"/>
    </source>
</evidence>
<dbReference type="PANTHER" id="PTHR46481">
    <property type="entry name" value="ZINC FINGER BED DOMAIN-CONTAINING PROTEIN 4"/>
    <property type="match status" value="1"/>
</dbReference>
<evidence type="ECO:0000256" key="4">
    <source>
        <dbReference type="ARBA" id="ARBA00022833"/>
    </source>
</evidence>
<keyword evidence="7" id="KW-0804">Transcription</keyword>
<dbReference type="Pfam" id="PF02892">
    <property type="entry name" value="zf-BED"/>
    <property type="match status" value="1"/>
</dbReference>
<keyword evidence="4" id="KW-0862">Zinc</keyword>
<dbReference type="InterPro" id="IPR008906">
    <property type="entry name" value="HATC_C_dom"/>
</dbReference>
<evidence type="ECO:0000256" key="3">
    <source>
        <dbReference type="ARBA" id="ARBA00022771"/>
    </source>
</evidence>
<dbReference type="Pfam" id="PF05699">
    <property type="entry name" value="Dimer_Tnp_hAT"/>
    <property type="match status" value="1"/>
</dbReference>
<dbReference type="GO" id="GO:0008270">
    <property type="term" value="F:zinc ion binding"/>
    <property type="evidence" value="ECO:0007669"/>
    <property type="project" value="UniProtKB-KW"/>
</dbReference>
<evidence type="ECO:0000256" key="10">
    <source>
        <dbReference type="SAM" id="MobiDB-lite"/>
    </source>
</evidence>
<evidence type="ECO:0000256" key="2">
    <source>
        <dbReference type="ARBA" id="ARBA00022723"/>
    </source>
</evidence>
<comment type="subcellular location">
    <subcellularLocation>
        <location evidence="1">Nucleus</location>
    </subcellularLocation>
</comment>